<keyword evidence="1" id="KW-0238">DNA-binding</keyword>
<name>A0A2C6L3G1_9FIRM</name>
<comment type="caution">
    <text evidence="3">The sequence shown here is derived from an EMBL/GenBank/DDBJ whole genome shotgun (WGS) entry which is preliminary data.</text>
</comment>
<dbReference type="PANTHER" id="PTHR30204">
    <property type="entry name" value="REDOX-CYCLING DRUG-SENSING TRANSCRIPTIONAL ACTIVATOR SOXR"/>
    <property type="match status" value="1"/>
</dbReference>
<evidence type="ECO:0000313" key="3">
    <source>
        <dbReference type="EMBL" id="PHJ39101.1"/>
    </source>
</evidence>
<dbReference type="PANTHER" id="PTHR30204:SF95">
    <property type="entry name" value="HTH-TYPE TRANSCRIPTIONAL REGULATOR CUER"/>
    <property type="match status" value="1"/>
</dbReference>
<dbReference type="SUPFAM" id="SSF46955">
    <property type="entry name" value="Putative DNA-binding domain"/>
    <property type="match status" value="1"/>
</dbReference>
<reference evidence="3 4" key="1">
    <citation type="submission" date="2013-09" db="EMBL/GenBank/DDBJ databases">
        <title>Biodegradation of hydrocarbons in the deep terrestrial subsurface : characterization of a microbial consortium composed of two Desulfotomaculum species originating from a deep geological formation.</title>
        <authorList>
            <person name="Aullo T."/>
            <person name="Berlendis S."/>
            <person name="Lascourreges J.-F."/>
            <person name="Dessort D."/>
            <person name="Saint-Laurent S."/>
            <person name="Schraauwers B."/>
            <person name="Mas J."/>
            <person name="Magot M."/>
            <person name="Ranchou-Peyruse A."/>
        </authorList>
    </citation>
    <scope>NUCLEOTIDE SEQUENCE [LARGE SCALE GENOMIC DNA]</scope>
    <source>
        <strain evidence="3 4">Bs107</strain>
    </source>
</reference>
<evidence type="ECO:0000313" key="4">
    <source>
        <dbReference type="Proteomes" id="UP000222564"/>
    </source>
</evidence>
<keyword evidence="4" id="KW-1185">Reference proteome</keyword>
<dbReference type="RefSeq" id="WP_238472881.1">
    <property type="nucleotide sequence ID" value="NZ_AWQQ01000035.1"/>
</dbReference>
<dbReference type="GO" id="GO:0003677">
    <property type="term" value="F:DNA binding"/>
    <property type="evidence" value="ECO:0007669"/>
    <property type="project" value="UniProtKB-KW"/>
</dbReference>
<evidence type="ECO:0000256" key="1">
    <source>
        <dbReference type="ARBA" id="ARBA00023125"/>
    </source>
</evidence>
<dbReference type="Proteomes" id="UP000222564">
    <property type="component" value="Unassembled WGS sequence"/>
</dbReference>
<proteinExistence type="predicted"/>
<dbReference type="InterPro" id="IPR047057">
    <property type="entry name" value="MerR_fam"/>
</dbReference>
<gene>
    <name evidence="3" type="ORF">P378_05425</name>
</gene>
<protein>
    <submittedName>
        <fullName evidence="3">MerR family transcriptional regulator</fullName>
    </submittedName>
</protein>
<evidence type="ECO:0000259" key="2">
    <source>
        <dbReference type="PROSITE" id="PS50937"/>
    </source>
</evidence>
<dbReference type="AlphaFoldDB" id="A0A2C6L3G1"/>
<dbReference type="Gene3D" id="1.10.1660.10">
    <property type="match status" value="1"/>
</dbReference>
<dbReference type="SMART" id="SM00422">
    <property type="entry name" value="HTH_MERR"/>
    <property type="match status" value="1"/>
</dbReference>
<dbReference type="PROSITE" id="PS50937">
    <property type="entry name" value="HTH_MERR_2"/>
    <property type="match status" value="1"/>
</dbReference>
<sequence>MAGVSRRTIDYYTKLGLLKPLRSESQYRYYTAESLLRLKLIEGMKKQRYTLEEIKQRIDLPEDSNPPKEAKNQGTLDVNFLKDQFKMLETQLAQLQPLVNNTDANQAALVTKQVLMQSMTVIQSLILYINEAAPFI</sequence>
<accession>A0A2C6L3G1</accession>
<organism evidence="3 4">
    <name type="scientific">Desulforamulus profundi</name>
    <dbReference type="NCBI Taxonomy" id="1383067"/>
    <lineage>
        <taxon>Bacteria</taxon>
        <taxon>Bacillati</taxon>
        <taxon>Bacillota</taxon>
        <taxon>Clostridia</taxon>
        <taxon>Eubacteriales</taxon>
        <taxon>Peptococcaceae</taxon>
        <taxon>Desulforamulus</taxon>
    </lineage>
</organism>
<dbReference type="EMBL" id="AWQQ01000035">
    <property type="protein sequence ID" value="PHJ39101.1"/>
    <property type="molecule type" value="Genomic_DNA"/>
</dbReference>
<dbReference type="GO" id="GO:0003700">
    <property type="term" value="F:DNA-binding transcription factor activity"/>
    <property type="evidence" value="ECO:0007669"/>
    <property type="project" value="InterPro"/>
</dbReference>
<dbReference type="InterPro" id="IPR009061">
    <property type="entry name" value="DNA-bd_dom_put_sf"/>
</dbReference>
<feature type="domain" description="HTH merR-type" evidence="2">
    <location>
        <begin position="1"/>
        <end position="60"/>
    </location>
</feature>
<dbReference type="InterPro" id="IPR000551">
    <property type="entry name" value="MerR-type_HTH_dom"/>
</dbReference>
<dbReference type="Pfam" id="PF13411">
    <property type="entry name" value="MerR_1"/>
    <property type="match status" value="1"/>
</dbReference>